<name>A0A7W3JFS2_9MICO</name>
<dbReference type="GO" id="GO:0003700">
    <property type="term" value="F:DNA-binding transcription factor activity"/>
    <property type="evidence" value="ECO:0007669"/>
    <property type="project" value="TreeGrafter"/>
</dbReference>
<dbReference type="Pfam" id="PF13377">
    <property type="entry name" value="Peripla_BP_3"/>
    <property type="match status" value="1"/>
</dbReference>
<evidence type="ECO:0000259" key="4">
    <source>
        <dbReference type="PROSITE" id="PS50932"/>
    </source>
</evidence>
<dbReference type="PANTHER" id="PTHR30146:SF109">
    <property type="entry name" value="HTH-TYPE TRANSCRIPTIONAL REGULATOR GALS"/>
    <property type="match status" value="1"/>
</dbReference>
<dbReference type="Pfam" id="PF00356">
    <property type="entry name" value="LacI"/>
    <property type="match status" value="1"/>
</dbReference>
<dbReference type="Gene3D" id="1.10.260.40">
    <property type="entry name" value="lambda repressor-like DNA-binding domains"/>
    <property type="match status" value="1"/>
</dbReference>
<keyword evidence="2 6" id="KW-0238">DNA-binding</keyword>
<proteinExistence type="predicted"/>
<gene>
    <name evidence="6" type="ORF">FB463_000258</name>
    <name evidence="5" type="ORF">FFA01_27870</name>
</gene>
<reference evidence="6 8" key="2">
    <citation type="submission" date="2020-07" db="EMBL/GenBank/DDBJ databases">
        <title>Sequencing the genomes of 1000 actinobacteria strains.</title>
        <authorList>
            <person name="Klenk H.-P."/>
        </authorList>
    </citation>
    <scope>NUCLEOTIDE SEQUENCE [LARGE SCALE GENOMIC DNA]</scope>
    <source>
        <strain evidence="6 8">DSM 10309</strain>
    </source>
</reference>
<dbReference type="InterPro" id="IPR028082">
    <property type="entry name" value="Peripla_BP_I"/>
</dbReference>
<evidence type="ECO:0000313" key="6">
    <source>
        <dbReference type="EMBL" id="MBA8812034.1"/>
    </source>
</evidence>
<protein>
    <submittedName>
        <fullName evidence="6">DNA-binding LacI/PurR family transcriptional regulator</fullName>
    </submittedName>
    <submittedName>
        <fullName evidence="5">LacI family transcriptional regulator</fullName>
    </submittedName>
</protein>
<dbReference type="GO" id="GO:0000976">
    <property type="term" value="F:transcription cis-regulatory region binding"/>
    <property type="evidence" value="ECO:0007669"/>
    <property type="project" value="TreeGrafter"/>
</dbReference>
<dbReference type="Gene3D" id="3.40.50.2300">
    <property type="match status" value="2"/>
</dbReference>
<accession>A0A7W3JFS2</accession>
<dbReference type="InterPro" id="IPR000843">
    <property type="entry name" value="HTH_LacI"/>
</dbReference>
<dbReference type="SUPFAM" id="SSF47413">
    <property type="entry name" value="lambda repressor-like DNA-binding domains"/>
    <property type="match status" value="1"/>
</dbReference>
<dbReference type="OrthoDB" id="9785139at2"/>
<dbReference type="SMART" id="SM00354">
    <property type="entry name" value="HTH_LACI"/>
    <property type="match status" value="1"/>
</dbReference>
<dbReference type="EMBL" id="JACGWW010000001">
    <property type="protein sequence ID" value="MBA8812034.1"/>
    <property type="molecule type" value="Genomic_DNA"/>
</dbReference>
<evidence type="ECO:0000313" key="5">
    <source>
        <dbReference type="EMBL" id="GEK84478.1"/>
    </source>
</evidence>
<evidence type="ECO:0000313" key="7">
    <source>
        <dbReference type="Proteomes" id="UP000321154"/>
    </source>
</evidence>
<dbReference type="Proteomes" id="UP000321154">
    <property type="component" value="Unassembled WGS sequence"/>
</dbReference>
<evidence type="ECO:0000256" key="2">
    <source>
        <dbReference type="ARBA" id="ARBA00023125"/>
    </source>
</evidence>
<dbReference type="PRINTS" id="PR00036">
    <property type="entry name" value="HTHLACI"/>
</dbReference>
<sequence>MATLFDVAAAAGVSHQTVSRVVNGDPSVRPATKAKVDAAIDELNYRPSLAARALASRRTTSIGLISTGFPFYGPSSTMHGFNGAARRAGYQVSMATLDVADRRGMQQALDALLGQNVAALVLIAPDPEVLRVLRLAEVSVPLVTADSEAEAGHHTVSLDQVAGAQSAVEHLAALGHTRIAHVAGPEGWMDGRDRERGWRLACARLGLDPTVLLRGDWTPGSGHRVGRDLVERVVRGEVTAVFCGNDQMALGLVHALTEAGVSVPRDVSIVGFDDIPEAAHFLPPLTTVRQDFEALGRLIMTTVEAVLAGDDTPVASMPTELVVRGSTARAPA</sequence>
<dbReference type="SUPFAM" id="SSF53822">
    <property type="entry name" value="Periplasmic binding protein-like I"/>
    <property type="match status" value="1"/>
</dbReference>
<dbReference type="CDD" id="cd01574">
    <property type="entry name" value="PBP1_LacI"/>
    <property type="match status" value="1"/>
</dbReference>
<feature type="domain" description="HTH lacI-type" evidence="4">
    <location>
        <begin position="2"/>
        <end position="56"/>
    </location>
</feature>
<evidence type="ECO:0000313" key="8">
    <source>
        <dbReference type="Proteomes" id="UP000522688"/>
    </source>
</evidence>
<dbReference type="EMBL" id="BJUV01000039">
    <property type="protein sequence ID" value="GEK84478.1"/>
    <property type="molecule type" value="Genomic_DNA"/>
</dbReference>
<evidence type="ECO:0000256" key="1">
    <source>
        <dbReference type="ARBA" id="ARBA00023015"/>
    </source>
</evidence>
<evidence type="ECO:0000256" key="3">
    <source>
        <dbReference type="ARBA" id="ARBA00023163"/>
    </source>
</evidence>
<dbReference type="InterPro" id="IPR046335">
    <property type="entry name" value="LacI/GalR-like_sensor"/>
</dbReference>
<dbReference type="PROSITE" id="PS50932">
    <property type="entry name" value="HTH_LACI_2"/>
    <property type="match status" value="1"/>
</dbReference>
<keyword evidence="1" id="KW-0805">Transcription regulation</keyword>
<dbReference type="RefSeq" id="WP_146856801.1">
    <property type="nucleotide sequence ID" value="NZ_BAAAHR010000002.1"/>
</dbReference>
<dbReference type="PANTHER" id="PTHR30146">
    <property type="entry name" value="LACI-RELATED TRANSCRIPTIONAL REPRESSOR"/>
    <property type="match status" value="1"/>
</dbReference>
<keyword evidence="7" id="KW-1185">Reference proteome</keyword>
<dbReference type="Proteomes" id="UP000522688">
    <property type="component" value="Unassembled WGS sequence"/>
</dbReference>
<organism evidence="6 8">
    <name type="scientific">Frigoribacterium faeni</name>
    <dbReference type="NCBI Taxonomy" id="145483"/>
    <lineage>
        <taxon>Bacteria</taxon>
        <taxon>Bacillati</taxon>
        <taxon>Actinomycetota</taxon>
        <taxon>Actinomycetes</taxon>
        <taxon>Micrococcales</taxon>
        <taxon>Microbacteriaceae</taxon>
        <taxon>Frigoribacterium</taxon>
    </lineage>
</organism>
<keyword evidence="3" id="KW-0804">Transcription</keyword>
<comment type="caution">
    <text evidence="6">The sequence shown here is derived from an EMBL/GenBank/DDBJ whole genome shotgun (WGS) entry which is preliminary data.</text>
</comment>
<dbReference type="InterPro" id="IPR010982">
    <property type="entry name" value="Lambda_DNA-bd_dom_sf"/>
</dbReference>
<dbReference type="PROSITE" id="PS00356">
    <property type="entry name" value="HTH_LACI_1"/>
    <property type="match status" value="1"/>
</dbReference>
<dbReference type="CDD" id="cd01392">
    <property type="entry name" value="HTH_LacI"/>
    <property type="match status" value="1"/>
</dbReference>
<reference evidence="5 7" key="1">
    <citation type="submission" date="2019-07" db="EMBL/GenBank/DDBJ databases">
        <title>Whole genome shotgun sequence of Frigoribacterium faeni NBRC 103066.</title>
        <authorList>
            <person name="Hosoyama A."/>
            <person name="Uohara A."/>
            <person name="Ohji S."/>
            <person name="Ichikawa N."/>
        </authorList>
    </citation>
    <scope>NUCLEOTIDE SEQUENCE [LARGE SCALE GENOMIC DNA]</scope>
    <source>
        <strain evidence="5 7">NBRC 103066</strain>
    </source>
</reference>
<dbReference type="AlphaFoldDB" id="A0A7W3JFS2"/>